<dbReference type="InterPro" id="IPR027417">
    <property type="entry name" value="P-loop_NTPase"/>
</dbReference>
<feature type="compositionally biased region" description="Polar residues" evidence="1">
    <location>
        <begin position="1"/>
        <end position="15"/>
    </location>
</feature>
<evidence type="ECO:0000313" key="4">
    <source>
        <dbReference type="Proteomes" id="UP001152888"/>
    </source>
</evidence>
<evidence type="ECO:0000313" key="3">
    <source>
        <dbReference type="EMBL" id="CAH1970804.1"/>
    </source>
</evidence>
<sequence>MSTNQASAENQSENEISQHEQDLQTILEEIQNCHVKICNILHGEEEVPACGYWDLVQLQEQMVHFVELVIHKLDYLKSQRSKIGNVDNTSHSAPVVDASSKESEDVQKIIQQTTEIPRVKSMEEIAGLWEVKKVMTSLAILPRSQPQLFVNHKVSKSILLYGPPGTGKTRLVHALASEANAVLHSVSSSNILSAYVGQSERNLKYLFEHMRTTNKFSVLFIDEIDGFCRRRNAAEQDHSRRLKTELMCHLSKMEENPNAMLICATNCPWDLDTAFLRRFHKRLYIPLPGPSERHALLKLFTQQTSLEIVSSSWQFIVEKTAGFSGSDIYNLVQEALSIPILELQDTSVWKHCTDGFYEPATCECIKDSECLTIFSKIKYLPPCSVRARPPNAEDLLMTIHRIKPTVSAEEIKKFEEFNVN</sequence>
<dbReference type="SUPFAM" id="SSF52540">
    <property type="entry name" value="P-loop containing nucleoside triphosphate hydrolases"/>
    <property type="match status" value="1"/>
</dbReference>
<feature type="domain" description="AAA+ ATPase" evidence="2">
    <location>
        <begin position="154"/>
        <end position="289"/>
    </location>
</feature>
<organism evidence="3 4">
    <name type="scientific">Acanthoscelides obtectus</name>
    <name type="common">Bean weevil</name>
    <name type="synonym">Bruchus obtectus</name>
    <dbReference type="NCBI Taxonomy" id="200917"/>
    <lineage>
        <taxon>Eukaryota</taxon>
        <taxon>Metazoa</taxon>
        <taxon>Ecdysozoa</taxon>
        <taxon>Arthropoda</taxon>
        <taxon>Hexapoda</taxon>
        <taxon>Insecta</taxon>
        <taxon>Pterygota</taxon>
        <taxon>Neoptera</taxon>
        <taxon>Endopterygota</taxon>
        <taxon>Coleoptera</taxon>
        <taxon>Polyphaga</taxon>
        <taxon>Cucujiformia</taxon>
        <taxon>Chrysomeloidea</taxon>
        <taxon>Chrysomelidae</taxon>
        <taxon>Bruchinae</taxon>
        <taxon>Bruchini</taxon>
        <taxon>Acanthoscelides</taxon>
    </lineage>
</organism>
<dbReference type="Proteomes" id="UP001152888">
    <property type="component" value="Unassembled WGS sequence"/>
</dbReference>
<keyword evidence="4" id="KW-1185">Reference proteome</keyword>
<dbReference type="GO" id="GO:0007033">
    <property type="term" value="P:vacuole organization"/>
    <property type="evidence" value="ECO:0007669"/>
    <property type="project" value="TreeGrafter"/>
</dbReference>
<proteinExistence type="predicted"/>
<dbReference type="Pfam" id="PF00004">
    <property type="entry name" value="AAA"/>
    <property type="match status" value="1"/>
</dbReference>
<comment type="caution">
    <text evidence="3">The sequence shown here is derived from an EMBL/GenBank/DDBJ whole genome shotgun (WGS) entry which is preliminary data.</text>
</comment>
<evidence type="ECO:0000259" key="2">
    <source>
        <dbReference type="SMART" id="SM00382"/>
    </source>
</evidence>
<dbReference type="SMART" id="SM00382">
    <property type="entry name" value="AAA"/>
    <property type="match status" value="1"/>
</dbReference>
<dbReference type="GO" id="GO:0016197">
    <property type="term" value="P:endosomal transport"/>
    <property type="evidence" value="ECO:0007669"/>
    <property type="project" value="TreeGrafter"/>
</dbReference>
<dbReference type="InterPro" id="IPR003959">
    <property type="entry name" value="ATPase_AAA_core"/>
</dbReference>
<dbReference type="AlphaFoldDB" id="A0A9P0P588"/>
<dbReference type="Pfam" id="PF17862">
    <property type="entry name" value="AAA_lid_3"/>
    <property type="match status" value="1"/>
</dbReference>
<dbReference type="EMBL" id="CAKOFQ010006778">
    <property type="protein sequence ID" value="CAH1970804.1"/>
    <property type="molecule type" value="Genomic_DNA"/>
</dbReference>
<dbReference type="Gene3D" id="3.40.50.300">
    <property type="entry name" value="P-loop containing nucleotide triphosphate hydrolases"/>
    <property type="match status" value="1"/>
</dbReference>
<dbReference type="OrthoDB" id="5334845at2759"/>
<dbReference type="GO" id="GO:0016887">
    <property type="term" value="F:ATP hydrolysis activity"/>
    <property type="evidence" value="ECO:0007669"/>
    <property type="project" value="InterPro"/>
</dbReference>
<accession>A0A9P0P588</accession>
<evidence type="ECO:0000256" key="1">
    <source>
        <dbReference type="SAM" id="MobiDB-lite"/>
    </source>
</evidence>
<dbReference type="InterPro" id="IPR050304">
    <property type="entry name" value="MT-severing_AAA_ATPase"/>
</dbReference>
<dbReference type="PANTHER" id="PTHR23074:SF72">
    <property type="entry name" value="VACUOLAR PROTEIN SORTING-ASSOCIATED PROTEIN 4B"/>
    <property type="match status" value="1"/>
</dbReference>
<dbReference type="InterPro" id="IPR041569">
    <property type="entry name" value="AAA_lid_3"/>
</dbReference>
<feature type="region of interest" description="Disordered" evidence="1">
    <location>
        <begin position="1"/>
        <end position="20"/>
    </location>
</feature>
<dbReference type="InterPro" id="IPR003593">
    <property type="entry name" value="AAA+_ATPase"/>
</dbReference>
<protein>
    <recommendedName>
        <fullName evidence="2">AAA+ ATPase domain-containing protein</fullName>
    </recommendedName>
</protein>
<name>A0A9P0P588_ACAOB</name>
<reference evidence="3" key="1">
    <citation type="submission" date="2022-03" db="EMBL/GenBank/DDBJ databases">
        <authorList>
            <person name="Sayadi A."/>
        </authorList>
    </citation>
    <scope>NUCLEOTIDE SEQUENCE</scope>
</reference>
<dbReference type="PANTHER" id="PTHR23074">
    <property type="entry name" value="AAA DOMAIN-CONTAINING"/>
    <property type="match status" value="1"/>
</dbReference>
<dbReference type="GO" id="GO:0005524">
    <property type="term" value="F:ATP binding"/>
    <property type="evidence" value="ECO:0007669"/>
    <property type="project" value="InterPro"/>
</dbReference>
<dbReference type="Gene3D" id="1.10.8.60">
    <property type="match status" value="1"/>
</dbReference>
<gene>
    <name evidence="3" type="ORF">ACAOBT_LOCUS9110</name>
</gene>